<dbReference type="Proteomes" id="UP000006062">
    <property type="component" value="Chromosome"/>
</dbReference>
<dbReference type="KEGG" id="tvi:Thivi_4438"/>
<feature type="compositionally biased region" description="Polar residues" evidence="1">
    <location>
        <begin position="122"/>
        <end position="131"/>
    </location>
</feature>
<proteinExistence type="predicted"/>
<keyword evidence="3" id="KW-1185">Reference proteome</keyword>
<accession>I3YGX2</accession>
<dbReference type="OrthoDB" id="9969054at2"/>
<gene>
    <name evidence="2" type="ordered locus">Thivi_4438</name>
</gene>
<dbReference type="AlphaFoldDB" id="I3YGX2"/>
<feature type="region of interest" description="Disordered" evidence="1">
    <location>
        <begin position="102"/>
        <end position="131"/>
    </location>
</feature>
<dbReference type="EMBL" id="CP003154">
    <property type="protein sequence ID" value="AFL76240.1"/>
    <property type="molecule type" value="Genomic_DNA"/>
</dbReference>
<evidence type="ECO:0000256" key="1">
    <source>
        <dbReference type="SAM" id="MobiDB-lite"/>
    </source>
</evidence>
<feature type="compositionally biased region" description="Low complexity" evidence="1">
    <location>
        <begin position="102"/>
        <end position="119"/>
    </location>
</feature>
<protein>
    <submittedName>
        <fullName evidence="2">Uncharacterized protein</fullName>
    </submittedName>
</protein>
<evidence type="ECO:0000313" key="3">
    <source>
        <dbReference type="Proteomes" id="UP000006062"/>
    </source>
</evidence>
<sequence length="131" mass="14124">MRTHKTLDLDPGRAVTVRELRVRDVRQILAALTPEQAKRPLPELIREHLPDLLALLGDSLTLPDGEVLDDLSLSECETLGRAWWELHQRFFAPLLALARAHGTPPATSTAPVSSSSNAAMAPSTTTAGVSG</sequence>
<name>I3YGX2_THIV6</name>
<reference evidence="2 3" key="1">
    <citation type="submission" date="2012-06" db="EMBL/GenBank/DDBJ databases">
        <title>Complete sequence of Thiocystis violascens DSM 198.</title>
        <authorList>
            <consortium name="US DOE Joint Genome Institute"/>
            <person name="Lucas S."/>
            <person name="Han J."/>
            <person name="Lapidus A."/>
            <person name="Cheng J.-F."/>
            <person name="Goodwin L."/>
            <person name="Pitluck S."/>
            <person name="Peters L."/>
            <person name="Ovchinnikova G."/>
            <person name="Teshima H."/>
            <person name="Detter J.C."/>
            <person name="Han C."/>
            <person name="Tapia R."/>
            <person name="Land M."/>
            <person name="Hauser L."/>
            <person name="Kyrpides N."/>
            <person name="Ivanova N."/>
            <person name="Pagani I."/>
            <person name="Vogl K."/>
            <person name="Liu Z."/>
            <person name="Frigaard N.-U."/>
            <person name="Bryant D."/>
            <person name="Woyke T."/>
        </authorList>
    </citation>
    <scope>NUCLEOTIDE SEQUENCE [LARGE SCALE GENOMIC DNA]</scope>
    <source>
        <strain evidence="3">ATCC 17096 / DSM 198 / 6111</strain>
    </source>
</reference>
<dbReference type="STRING" id="765911.Thivi_4438"/>
<dbReference type="RefSeq" id="WP_014780616.1">
    <property type="nucleotide sequence ID" value="NC_018012.1"/>
</dbReference>
<evidence type="ECO:0000313" key="2">
    <source>
        <dbReference type="EMBL" id="AFL76240.1"/>
    </source>
</evidence>
<dbReference type="HOGENOM" id="CLU_1926625_0_0_6"/>
<organism evidence="2 3">
    <name type="scientific">Thiocystis violascens (strain ATCC 17096 / DSM 198 / 6111)</name>
    <name type="common">Chromatium violascens</name>
    <dbReference type="NCBI Taxonomy" id="765911"/>
    <lineage>
        <taxon>Bacteria</taxon>
        <taxon>Pseudomonadati</taxon>
        <taxon>Pseudomonadota</taxon>
        <taxon>Gammaproteobacteria</taxon>
        <taxon>Chromatiales</taxon>
        <taxon>Chromatiaceae</taxon>
        <taxon>Thiocystis</taxon>
    </lineage>
</organism>